<name>A0A0U4ZLX0_ASPCI</name>
<evidence type="ECO:0000256" key="1">
    <source>
        <dbReference type="SAM" id="MobiDB-lite"/>
    </source>
</evidence>
<dbReference type="AlphaFoldDB" id="A0A0U4ZLX0"/>
<protein>
    <submittedName>
        <fullName evidence="2">Uncharacterized protein</fullName>
    </submittedName>
</protein>
<feature type="region of interest" description="Disordered" evidence="1">
    <location>
        <begin position="114"/>
        <end position="142"/>
    </location>
</feature>
<evidence type="ECO:0000313" key="2">
    <source>
        <dbReference type="EMBL" id="CEL10581.1"/>
    </source>
</evidence>
<evidence type="ECO:0000313" key="3">
    <source>
        <dbReference type="Proteomes" id="UP000054771"/>
    </source>
</evidence>
<dbReference type="EMBL" id="CDMC01000019">
    <property type="protein sequence ID" value="CEL10581.1"/>
    <property type="molecule type" value="Genomic_DNA"/>
</dbReference>
<gene>
    <name evidence="2" type="ORF">ASPCAL13698</name>
</gene>
<reference evidence="3" key="1">
    <citation type="journal article" date="2016" name="Genome Announc.">
        <title>Draft genome sequences of fungus Aspergillus calidoustus.</title>
        <authorList>
            <person name="Horn F."/>
            <person name="Linde J."/>
            <person name="Mattern D.J."/>
            <person name="Walther G."/>
            <person name="Guthke R."/>
            <person name="Scherlach K."/>
            <person name="Martin K."/>
            <person name="Brakhage A.A."/>
            <person name="Petzke L."/>
            <person name="Valiante V."/>
        </authorList>
    </citation>
    <scope>NUCLEOTIDE SEQUENCE [LARGE SCALE GENOMIC DNA]</scope>
    <source>
        <strain evidence="3">SF006504</strain>
    </source>
</reference>
<dbReference type="Proteomes" id="UP000054771">
    <property type="component" value="Unassembled WGS sequence"/>
</dbReference>
<organism evidence="2 3">
    <name type="scientific">Aspergillus calidoustus</name>
    <dbReference type="NCBI Taxonomy" id="454130"/>
    <lineage>
        <taxon>Eukaryota</taxon>
        <taxon>Fungi</taxon>
        <taxon>Dikarya</taxon>
        <taxon>Ascomycota</taxon>
        <taxon>Pezizomycotina</taxon>
        <taxon>Eurotiomycetes</taxon>
        <taxon>Eurotiomycetidae</taxon>
        <taxon>Eurotiales</taxon>
        <taxon>Aspergillaceae</taxon>
        <taxon>Aspergillus</taxon>
        <taxon>Aspergillus subgen. Nidulantes</taxon>
    </lineage>
</organism>
<proteinExistence type="predicted"/>
<sequence>MDFTVTLSREEVRSKLTLRERKKRKKSHYDEEEWQRNLRSINSLPQLRKQFYKDHLPKSLLGTNKLDIYHPFCRFDRWGFEIPTQSGDIEPSDDDHDDDDQLRKFDVETERTSFACPMPQDASEPAKQPDDAEGTPPLPENHQRLEGLVDATLLAILCGRRHISYDLITGPGSATLLPGSYITQANPRTFPDAV</sequence>
<accession>A0A0U4ZLX0</accession>
<keyword evidence="3" id="KW-1185">Reference proteome</keyword>